<comment type="subunit">
    <text evidence="1 7">Homodimer.</text>
</comment>
<name>A0A0W0TWV9_9GAMM</name>
<dbReference type="CDD" id="cd01285">
    <property type="entry name" value="nucleoside_deaminase"/>
    <property type="match status" value="1"/>
</dbReference>
<dbReference type="GO" id="GO:0008270">
    <property type="term" value="F:zinc ion binding"/>
    <property type="evidence" value="ECO:0007669"/>
    <property type="project" value="UniProtKB-UniRule"/>
</dbReference>
<dbReference type="InterPro" id="IPR002125">
    <property type="entry name" value="CMP_dCMP_dom"/>
</dbReference>
<feature type="active site" description="Proton donor" evidence="7">
    <location>
        <position position="55"/>
    </location>
</feature>
<dbReference type="InterPro" id="IPR028883">
    <property type="entry name" value="tRNA_aden_deaminase"/>
</dbReference>
<comment type="function">
    <text evidence="7">Catalyzes the deamination of adenosine to inosine at the wobble position 34 of tRNA(Arg2).</text>
</comment>
<organism evidence="8 9">
    <name type="scientific">Legionella geestiana</name>
    <dbReference type="NCBI Taxonomy" id="45065"/>
    <lineage>
        <taxon>Bacteria</taxon>
        <taxon>Pseudomonadati</taxon>
        <taxon>Pseudomonadota</taxon>
        <taxon>Gammaproteobacteria</taxon>
        <taxon>Legionellales</taxon>
        <taxon>Legionellaceae</taxon>
        <taxon>Legionella</taxon>
    </lineage>
</organism>
<dbReference type="GO" id="GO:0052717">
    <property type="term" value="F:tRNA-specific adenosine-34 deaminase activity"/>
    <property type="evidence" value="ECO:0007669"/>
    <property type="project" value="UniProtKB-UniRule"/>
</dbReference>
<comment type="cofactor">
    <cofactor evidence="7">
        <name>Zn(2+)</name>
        <dbReference type="ChEBI" id="CHEBI:29105"/>
    </cofactor>
    <text evidence="7">Binds 1 zinc ion per subunit.</text>
</comment>
<protein>
    <recommendedName>
        <fullName evidence="7">tRNA-specific adenosine deaminase</fullName>
        <ecNumber evidence="7">3.5.4.33</ecNumber>
    </recommendedName>
</protein>
<dbReference type="SUPFAM" id="SSF53927">
    <property type="entry name" value="Cytidine deaminase-like"/>
    <property type="match status" value="1"/>
</dbReference>
<reference evidence="8 9" key="1">
    <citation type="submission" date="2015-11" db="EMBL/GenBank/DDBJ databases">
        <title>Genomic analysis of 38 Legionella species identifies large and diverse effector repertoires.</title>
        <authorList>
            <person name="Burstein D."/>
            <person name="Amaro F."/>
            <person name="Zusman T."/>
            <person name="Lifshitz Z."/>
            <person name="Cohen O."/>
            <person name="Gilbert J.A."/>
            <person name="Pupko T."/>
            <person name="Shuman H.A."/>
            <person name="Segal G."/>
        </authorList>
    </citation>
    <scope>NUCLEOTIDE SEQUENCE [LARGE SCALE GENOMIC DNA]</scope>
    <source>
        <strain evidence="8 9">ATCC 49504</strain>
    </source>
</reference>
<dbReference type="PROSITE" id="PS51747">
    <property type="entry name" value="CYT_DCMP_DEAMINASES_2"/>
    <property type="match status" value="1"/>
</dbReference>
<dbReference type="PANTHER" id="PTHR11079:SF202">
    <property type="entry name" value="TRNA-SPECIFIC ADENOSINE DEAMINASE"/>
    <property type="match status" value="1"/>
</dbReference>
<dbReference type="OrthoDB" id="9802676at2"/>
<keyword evidence="2 7" id="KW-0819">tRNA processing</keyword>
<dbReference type="Gene3D" id="3.40.140.10">
    <property type="entry name" value="Cytidine Deaminase, domain 2"/>
    <property type="match status" value="1"/>
</dbReference>
<dbReference type="FunFam" id="3.40.140.10:FF:000005">
    <property type="entry name" value="tRNA-specific adenosine deaminase"/>
    <property type="match status" value="1"/>
</dbReference>
<comment type="caution">
    <text evidence="8">The sequence shown here is derived from an EMBL/GenBank/DDBJ whole genome shotgun (WGS) entry which is preliminary data.</text>
</comment>
<evidence type="ECO:0000256" key="6">
    <source>
        <dbReference type="ARBA" id="ARBA00048045"/>
    </source>
</evidence>
<evidence type="ECO:0000256" key="5">
    <source>
        <dbReference type="ARBA" id="ARBA00022833"/>
    </source>
</evidence>
<dbReference type="RefSeq" id="WP_051550984.1">
    <property type="nucleotide sequence ID" value="NZ_CAAAHN010000001.1"/>
</dbReference>
<gene>
    <name evidence="7 8" type="primary">tadA</name>
    <name evidence="8" type="ORF">Lgee_1061</name>
</gene>
<sequence length="165" mass="17745">MNDRHWMRQALRLAADAALLDEVPVGAVLVSAKGELLGAAHNRVRTDCDPSAHAEVLCIREAAGSLGNYRLEGCTLYVTLEPCPMCAGLLVHARIHRLVFAARDFKTGAAGSVCNLLCGAPLNHAIQIDEGIFQTEAATLLEDFFRACRAREAVFMPSAVTVDAK</sequence>
<dbReference type="EMBL" id="LNYC01000037">
    <property type="protein sequence ID" value="KTD00149.1"/>
    <property type="molecule type" value="Genomic_DNA"/>
</dbReference>
<evidence type="ECO:0000256" key="4">
    <source>
        <dbReference type="ARBA" id="ARBA00022801"/>
    </source>
</evidence>
<evidence type="ECO:0000256" key="7">
    <source>
        <dbReference type="HAMAP-Rule" id="MF_00972"/>
    </source>
</evidence>
<comment type="similarity">
    <text evidence="7">Belongs to the cytidine and deoxycytidylate deaminase family.</text>
</comment>
<dbReference type="Proteomes" id="UP000054785">
    <property type="component" value="Unassembled WGS sequence"/>
</dbReference>
<evidence type="ECO:0000313" key="8">
    <source>
        <dbReference type="EMBL" id="KTD00149.1"/>
    </source>
</evidence>
<evidence type="ECO:0000256" key="3">
    <source>
        <dbReference type="ARBA" id="ARBA00022723"/>
    </source>
</evidence>
<evidence type="ECO:0000313" key="9">
    <source>
        <dbReference type="Proteomes" id="UP000054785"/>
    </source>
</evidence>
<proteinExistence type="inferred from homology"/>
<evidence type="ECO:0000256" key="2">
    <source>
        <dbReference type="ARBA" id="ARBA00022694"/>
    </source>
</evidence>
<dbReference type="NCBIfam" id="NF008113">
    <property type="entry name" value="PRK10860.1"/>
    <property type="match status" value="1"/>
</dbReference>
<dbReference type="Pfam" id="PF00383">
    <property type="entry name" value="dCMP_cyt_deam_1"/>
    <property type="match status" value="1"/>
</dbReference>
<dbReference type="InterPro" id="IPR016193">
    <property type="entry name" value="Cytidine_deaminase-like"/>
</dbReference>
<dbReference type="EC" id="3.5.4.33" evidence="7"/>
<feature type="binding site" evidence="7">
    <location>
        <position position="83"/>
    </location>
    <ligand>
        <name>Zn(2+)</name>
        <dbReference type="ChEBI" id="CHEBI:29105"/>
        <note>catalytic</note>
    </ligand>
</feature>
<keyword evidence="4 7" id="KW-0378">Hydrolase</keyword>
<keyword evidence="5 7" id="KW-0862">Zinc</keyword>
<dbReference type="AlphaFoldDB" id="A0A0W0TWV9"/>
<keyword evidence="9" id="KW-1185">Reference proteome</keyword>
<dbReference type="GO" id="GO:0002100">
    <property type="term" value="P:tRNA wobble adenosine to inosine editing"/>
    <property type="evidence" value="ECO:0007669"/>
    <property type="project" value="UniProtKB-UniRule"/>
</dbReference>
<keyword evidence="3 7" id="KW-0479">Metal-binding</keyword>
<feature type="binding site" evidence="7">
    <location>
        <position position="53"/>
    </location>
    <ligand>
        <name>Zn(2+)</name>
        <dbReference type="ChEBI" id="CHEBI:29105"/>
        <note>catalytic</note>
    </ligand>
</feature>
<feature type="binding site" evidence="7">
    <location>
        <position position="86"/>
    </location>
    <ligand>
        <name>Zn(2+)</name>
        <dbReference type="ChEBI" id="CHEBI:29105"/>
        <note>catalytic</note>
    </ligand>
</feature>
<evidence type="ECO:0000256" key="1">
    <source>
        <dbReference type="ARBA" id="ARBA00011738"/>
    </source>
</evidence>
<dbReference type="STRING" id="45065.Lgee_1061"/>
<dbReference type="HAMAP" id="MF_00972">
    <property type="entry name" value="tRNA_aden_deaminase"/>
    <property type="match status" value="1"/>
</dbReference>
<accession>A0A0W0TWV9</accession>
<dbReference type="PANTHER" id="PTHR11079">
    <property type="entry name" value="CYTOSINE DEAMINASE FAMILY MEMBER"/>
    <property type="match status" value="1"/>
</dbReference>
<comment type="catalytic activity">
    <reaction evidence="6 7">
        <text>adenosine(34) in tRNA + H2O + H(+) = inosine(34) in tRNA + NH4(+)</text>
        <dbReference type="Rhea" id="RHEA:43168"/>
        <dbReference type="Rhea" id="RHEA-COMP:10373"/>
        <dbReference type="Rhea" id="RHEA-COMP:10374"/>
        <dbReference type="ChEBI" id="CHEBI:15377"/>
        <dbReference type="ChEBI" id="CHEBI:15378"/>
        <dbReference type="ChEBI" id="CHEBI:28938"/>
        <dbReference type="ChEBI" id="CHEBI:74411"/>
        <dbReference type="ChEBI" id="CHEBI:82852"/>
        <dbReference type="EC" id="3.5.4.33"/>
    </reaction>
</comment>